<dbReference type="SUPFAM" id="SSF52058">
    <property type="entry name" value="L domain-like"/>
    <property type="match status" value="1"/>
</dbReference>
<feature type="compositionally biased region" description="Polar residues" evidence="5">
    <location>
        <begin position="553"/>
        <end position="585"/>
    </location>
</feature>
<dbReference type="PANTHER" id="PTHR24366">
    <property type="entry name" value="IG(IMMUNOGLOBULIN) AND LRR(LEUCINE RICH REPEAT) DOMAINS"/>
    <property type="match status" value="1"/>
</dbReference>
<evidence type="ECO:0000256" key="7">
    <source>
        <dbReference type="SAM" id="SignalP"/>
    </source>
</evidence>
<evidence type="ECO:0000256" key="6">
    <source>
        <dbReference type="SAM" id="Phobius"/>
    </source>
</evidence>
<feature type="compositionally biased region" description="Low complexity" evidence="5">
    <location>
        <begin position="536"/>
        <end position="547"/>
    </location>
</feature>
<feature type="transmembrane region" description="Helical" evidence="6">
    <location>
        <begin position="602"/>
        <end position="626"/>
    </location>
</feature>
<keyword evidence="1" id="KW-0433">Leucine-rich repeat</keyword>
<dbReference type="AlphaFoldDB" id="A0A8J9YX76"/>
<evidence type="ECO:0000256" key="1">
    <source>
        <dbReference type="ARBA" id="ARBA00022614"/>
    </source>
</evidence>
<evidence type="ECO:0000313" key="9">
    <source>
        <dbReference type="Proteomes" id="UP000838412"/>
    </source>
</evidence>
<dbReference type="InterPro" id="IPR001611">
    <property type="entry name" value="Leu-rich_rpt"/>
</dbReference>
<feature type="chain" id="PRO_5035481451" evidence="7">
    <location>
        <begin position="28"/>
        <end position="779"/>
    </location>
</feature>
<protein>
    <submittedName>
        <fullName evidence="8">LRIG2 protein</fullName>
    </submittedName>
</protein>
<accession>A0A8J9YX76</accession>
<dbReference type="Proteomes" id="UP000838412">
    <property type="component" value="Chromosome 13"/>
</dbReference>
<reference evidence="8" key="1">
    <citation type="submission" date="2022-01" db="EMBL/GenBank/DDBJ databases">
        <authorList>
            <person name="Braso-Vives M."/>
        </authorList>
    </citation>
    <scope>NUCLEOTIDE SEQUENCE</scope>
</reference>
<dbReference type="SMART" id="SM00369">
    <property type="entry name" value="LRR_TYP"/>
    <property type="match status" value="8"/>
</dbReference>
<evidence type="ECO:0000256" key="2">
    <source>
        <dbReference type="ARBA" id="ARBA00022729"/>
    </source>
</evidence>
<evidence type="ECO:0000256" key="4">
    <source>
        <dbReference type="ARBA" id="ARBA00023180"/>
    </source>
</evidence>
<gene>
    <name evidence="8" type="primary">LRIG2</name>
    <name evidence="8" type="ORF">BLAG_LOCUS6405</name>
</gene>
<evidence type="ECO:0000256" key="5">
    <source>
        <dbReference type="SAM" id="MobiDB-lite"/>
    </source>
</evidence>
<dbReference type="FunFam" id="3.80.10.10:FF:000770">
    <property type="entry name" value="Uncharacterized protein"/>
    <property type="match status" value="1"/>
</dbReference>
<name>A0A8J9YX76_BRALA</name>
<dbReference type="EMBL" id="OV696698">
    <property type="protein sequence ID" value="CAH1243428.1"/>
    <property type="molecule type" value="Genomic_DNA"/>
</dbReference>
<keyword evidence="9" id="KW-1185">Reference proteome</keyword>
<feature type="compositionally biased region" description="Acidic residues" evidence="5">
    <location>
        <begin position="770"/>
        <end position="779"/>
    </location>
</feature>
<dbReference type="OrthoDB" id="676979at2759"/>
<feature type="region of interest" description="Disordered" evidence="5">
    <location>
        <begin position="685"/>
        <end position="779"/>
    </location>
</feature>
<dbReference type="PANTHER" id="PTHR24366:SF161">
    <property type="entry name" value="TIR DOMAIN-CONTAINING PROTEIN"/>
    <property type="match status" value="1"/>
</dbReference>
<dbReference type="InterPro" id="IPR032675">
    <property type="entry name" value="LRR_dom_sf"/>
</dbReference>
<dbReference type="PROSITE" id="PS51450">
    <property type="entry name" value="LRR"/>
    <property type="match status" value="1"/>
</dbReference>
<keyword evidence="3" id="KW-0677">Repeat</keyword>
<keyword evidence="6" id="KW-1133">Transmembrane helix</keyword>
<dbReference type="Gene3D" id="3.80.10.10">
    <property type="entry name" value="Ribonuclease Inhibitor"/>
    <property type="match status" value="2"/>
</dbReference>
<evidence type="ECO:0000313" key="8">
    <source>
        <dbReference type="EMBL" id="CAH1243428.1"/>
    </source>
</evidence>
<keyword evidence="6" id="KW-0472">Membrane</keyword>
<keyword evidence="6" id="KW-0812">Transmembrane</keyword>
<evidence type="ECO:0000256" key="3">
    <source>
        <dbReference type="ARBA" id="ARBA00022737"/>
    </source>
</evidence>
<feature type="region of interest" description="Disordered" evidence="5">
    <location>
        <begin position="535"/>
        <end position="593"/>
    </location>
</feature>
<sequence>MAHAVVVIALGMFFLVMFPLVVRSAEADICFRGCRRRRSESCAVENAGFYNLWWEFHQHVFTGPHGLKDALEANLMCAECHTARSSSRGHPSIPLCLEEERFVVVKGHNFRILSDDVLKPFQKVISLSFLEANVTDVSTGALARLRNLEFLGILNNNLPVLEQGSFSLPETRWLSLRQNKIHTIEPRAFDGSRHLALLDLHGNDLHVVMGTSFRGLTSLTSLDLGSNRIKYVTSRAFESLTSLESLSLDSNELGAVKKHWFCGLSRLEVLSLEKNRITEIDQGSFQALQALRSLELSSNKLTYVHAYWFHNMTSLEKLSLADNRIIAGADGSLTGLTIVLDLCRNPLRCTCASRWLRGLGLDSSRRPTCVYPFLWRSQNRSGHNVTLPCPLAALPTSLMVSAFPTSLLSAPPVSFHYTYTATCRLYWERQPQLVWMIGNEKGVNLPSDLPPGQKTTLSVSMATFNVTATMEHSMSQKGWPCRRCITLNSGEQTDNGNSMTDYLGKTVSTVQVRTHRAITPLDCVAITEDKNLTIPTAASSQQTETTAKPSLPPSTTASYLTISKQTPQNRLLTTTQRPAATTSHAANKERDTDQKSGSLSCVLIALLASAVMGLLTGIPSLCVIQARKRKGRRLKMIWQESLRRSLTANKTYADEKEGKVNTVSGDDNDPDMLTPNLYEPAHEYETCPSPALRSPVTSTQERRPADRKSTAYTLPQITGSDCGMYKQEKDDAVPADPNAPPLEVYKTSDVTSNDEGASGETERESSPGIDCDDTCEGTA</sequence>
<dbReference type="Pfam" id="PF13855">
    <property type="entry name" value="LRR_8"/>
    <property type="match status" value="2"/>
</dbReference>
<feature type="compositionally biased region" description="Polar residues" evidence="5">
    <location>
        <begin position="710"/>
        <end position="719"/>
    </location>
</feature>
<keyword evidence="2 7" id="KW-0732">Signal</keyword>
<feature type="signal peptide" evidence="7">
    <location>
        <begin position="1"/>
        <end position="27"/>
    </location>
</feature>
<dbReference type="InterPro" id="IPR003591">
    <property type="entry name" value="Leu-rich_rpt_typical-subtyp"/>
</dbReference>
<keyword evidence="4" id="KW-0325">Glycoprotein</keyword>
<organism evidence="8 9">
    <name type="scientific">Branchiostoma lanceolatum</name>
    <name type="common">Common lancelet</name>
    <name type="synonym">Amphioxus lanceolatum</name>
    <dbReference type="NCBI Taxonomy" id="7740"/>
    <lineage>
        <taxon>Eukaryota</taxon>
        <taxon>Metazoa</taxon>
        <taxon>Chordata</taxon>
        <taxon>Cephalochordata</taxon>
        <taxon>Leptocardii</taxon>
        <taxon>Amphioxiformes</taxon>
        <taxon>Branchiostomatidae</taxon>
        <taxon>Branchiostoma</taxon>
    </lineage>
</organism>
<proteinExistence type="predicted"/>
<feature type="compositionally biased region" description="Basic and acidic residues" evidence="5">
    <location>
        <begin position="700"/>
        <end position="709"/>
    </location>
</feature>
<dbReference type="SMART" id="SM00365">
    <property type="entry name" value="LRR_SD22"/>
    <property type="match status" value="4"/>
</dbReference>